<dbReference type="InterPro" id="IPR011335">
    <property type="entry name" value="Restrct_endonuc-II-like"/>
</dbReference>
<dbReference type="InterPro" id="IPR014151">
    <property type="entry name" value="DNA_helicase_AddA"/>
</dbReference>
<feature type="domain" description="UvrD-like helicase ATP-binding" evidence="15">
    <location>
        <begin position="8"/>
        <end position="488"/>
    </location>
</feature>
<dbReference type="Pfam" id="PF00580">
    <property type="entry name" value="UvrD-helicase"/>
    <property type="match status" value="1"/>
</dbReference>
<reference evidence="17" key="1">
    <citation type="submission" date="2018-06" db="EMBL/GenBank/DDBJ databases">
        <authorList>
            <person name="Zhirakovskaya E."/>
        </authorList>
    </citation>
    <scope>NUCLEOTIDE SEQUENCE</scope>
</reference>
<evidence type="ECO:0000313" key="17">
    <source>
        <dbReference type="EMBL" id="VAW00274.1"/>
    </source>
</evidence>
<evidence type="ECO:0000256" key="12">
    <source>
        <dbReference type="ARBA" id="ARBA00034808"/>
    </source>
</evidence>
<dbReference type="InterPro" id="IPR011604">
    <property type="entry name" value="PDDEXK-like_dom_sf"/>
</dbReference>
<keyword evidence="3" id="KW-0227">DNA damage</keyword>
<keyword evidence="8" id="KW-0238">DNA-binding</keyword>
<dbReference type="SUPFAM" id="SSF52540">
    <property type="entry name" value="P-loop containing nucleoside triphosphate hydrolases"/>
    <property type="match status" value="1"/>
</dbReference>
<dbReference type="NCBIfam" id="TIGR02784">
    <property type="entry name" value="addA_alphas"/>
    <property type="match status" value="1"/>
</dbReference>
<dbReference type="AlphaFoldDB" id="A0A3B0SUT8"/>
<evidence type="ECO:0000256" key="6">
    <source>
        <dbReference type="ARBA" id="ARBA00022839"/>
    </source>
</evidence>
<dbReference type="InterPro" id="IPR014016">
    <property type="entry name" value="UvrD-like_ATP-bd"/>
</dbReference>
<evidence type="ECO:0000256" key="2">
    <source>
        <dbReference type="ARBA" id="ARBA00022741"/>
    </source>
</evidence>
<feature type="region of interest" description="Disordered" evidence="14">
    <location>
        <begin position="950"/>
        <end position="982"/>
    </location>
</feature>
<accession>A0A3B0SUT8</accession>
<dbReference type="GO" id="GO:0043138">
    <property type="term" value="F:3'-5' DNA helicase activity"/>
    <property type="evidence" value="ECO:0007669"/>
    <property type="project" value="UniProtKB-EC"/>
</dbReference>
<evidence type="ECO:0000256" key="4">
    <source>
        <dbReference type="ARBA" id="ARBA00022801"/>
    </source>
</evidence>
<dbReference type="EC" id="5.6.2.4" evidence="12"/>
<evidence type="ECO:0000256" key="3">
    <source>
        <dbReference type="ARBA" id="ARBA00022763"/>
    </source>
</evidence>
<dbReference type="Gene3D" id="3.90.320.10">
    <property type="match status" value="1"/>
</dbReference>
<dbReference type="Gene3D" id="3.40.50.300">
    <property type="entry name" value="P-loop containing nucleotide triphosphate hydrolases"/>
    <property type="match status" value="4"/>
</dbReference>
<dbReference type="Gene3D" id="1.10.486.10">
    <property type="entry name" value="PCRA, domain 4"/>
    <property type="match status" value="1"/>
</dbReference>
<dbReference type="PANTHER" id="PTHR11070">
    <property type="entry name" value="UVRD / RECB / PCRA DNA HELICASE FAMILY MEMBER"/>
    <property type="match status" value="1"/>
</dbReference>
<keyword evidence="9" id="KW-0234">DNA repair</keyword>
<dbReference type="PROSITE" id="PS51217">
    <property type="entry name" value="UVRD_HELICASE_CTER"/>
    <property type="match status" value="1"/>
</dbReference>
<keyword evidence="6" id="KW-0269">Exonuclease</keyword>
<proteinExistence type="predicted"/>
<keyword evidence="4" id="KW-0378">Hydrolase</keyword>
<dbReference type="InterPro" id="IPR014017">
    <property type="entry name" value="DNA_helicase_UvrD-like_C"/>
</dbReference>
<dbReference type="GO" id="GO:0004527">
    <property type="term" value="F:exonuclease activity"/>
    <property type="evidence" value="ECO:0007669"/>
    <property type="project" value="UniProtKB-KW"/>
</dbReference>
<dbReference type="GO" id="GO:0033202">
    <property type="term" value="C:DNA helicase complex"/>
    <property type="evidence" value="ECO:0007669"/>
    <property type="project" value="TreeGrafter"/>
</dbReference>
<evidence type="ECO:0000256" key="14">
    <source>
        <dbReference type="SAM" id="MobiDB-lite"/>
    </source>
</evidence>
<evidence type="ECO:0000256" key="7">
    <source>
        <dbReference type="ARBA" id="ARBA00022840"/>
    </source>
</evidence>
<evidence type="ECO:0000256" key="1">
    <source>
        <dbReference type="ARBA" id="ARBA00022722"/>
    </source>
</evidence>
<dbReference type="SUPFAM" id="SSF52980">
    <property type="entry name" value="Restriction endonuclease-like"/>
    <property type="match status" value="1"/>
</dbReference>
<keyword evidence="5" id="KW-0347">Helicase</keyword>
<organism evidence="17">
    <name type="scientific">hydrothermal vent metagenome</name>
    <dbReference type="NCBI Taxonomy" id="652676"/>
    <lineage>
        <taxon>unclassified sequences</taxon>
        <taxon>metagenomes</taxon>
        <taxon>ecological metagenomes</taxon>
    </lineage>
</organism>
<evidence type="ECO:0000256" key="13">
    <source>
        <dbReference type="ARBA" id="ARBA00048988"/>
    </source>
</evidence>
<keyword evidence="10" id="KW-0413">Isomerase</keyword>
<dbReference type="Pfam" id="PF12705">
    <property type="entry name" value="PDDEXK_1"/>
    <property type="match status" value="1"/>
</dbReference>
<sequence>MSSSNPQLYPLADKQADAVMPEDNIWLSASAGTGKTQVLTARVFRLLLRENVDPEHILCLTFTKAGAAEMAERIHRQLAAWVRMEDTKLAGDLQAIGASTGPETREKARRLFAEVLDARGGGLRIMTIHSFCQTLLASFPEEAGISSLFKPIEERDQKILARQALGDLLLAEEAEDRTEIIEAIQALSVRMGEEGAENYLMKCASKADAMENMPSGVLPFVRGLLNLPIEGDAESWLAERCSDEAFDVSSLEEMKDALGQWNTKTANGYISLIQEWLNSGVPQRAEMLPKLHNIWAKKDGEPRLTQKGLAKAAPEYDDLSSAMFEYCRELLGKATLFEYADLFAGGLNAGRAFYHRYTKAKSLHGVVDFDDMIRMTARLLKHSDMAAWIRYKLDQRTDHILIDEAQDTNLAQWEIVHALADEFFAGLGAQADRLRTLFTVGDFKQAIFGFQGTSPHNYTKARDDFFRRAEASDRPFADLSLDRSFRTTPPVLEVVDAVLKHIRHEQLGLKEAIPPHRSNYPGQSGSVTLWRPVAHGAIGDDEGAETWLSDEKRLFAQQLALQIKDWLSPKNPLWLEREGRPLEPKDVMILVSKRDELSALIVARLFAENVPVAGIDRIRLNQPLVIQDLLSTIRFVLQPLDDLNLASLLVSPLLGWSQDDLLAYGYRGENSKDKSLWEFLRSQKKISDRIQPLRDLLNMADFNTPYQFLETILSGPMEGRKKLVARLSHAALDPMEELLNTALAFEQDHIPTLQGFLDWFDRSDVEIKRDQMEGGNEVRLMTVHGAKGLQAPLIILANATFDPANKKSGDFDILDPTRPDDQLEYPVVPVRRSERTGLLDNYATVADARTMEEHWRLLYVAMTRAEEHLVVAGTLGPRARGEIPELCWYNSIEQGLAGLGCEQQEDDRWGWKREYRSDNIAKQRDAGRSVPGNISKLAKLELPNWLHEQAPEEARPPRPLTPSNLGADDAANPPPDKPMREAANRGNLLHSLFQRLPDIAPDRRAEVADRWLKKQKRIGDAAQRGELVNTALSVLNDSAWVEIFSPNSLAEAPIAAVVDDHVISGTVDRLLITDDQIMVVDFKTGRKIPQSIEQAPVAYLRQMSAYVAALQKIFPDRPIKAALLYSQGPVMLELSEGLIERYKPGFERP</sequence>
<dbReference type="InterPro" id="IPR038726">
    <property type="entry name" value="PDDEXK_AddAB-type"/>
</dbReference>
<evidence type="ECO:0000256" key="10">
    <source>
        <dbReference type="ARBA" id="ARBA00023235"/>
    </source>
</evidence>
<keyword evidence="7" id="KW-0067">ATP-binding</keyword>
<feature type="domain" description="UvrD-like helicase C-terminal" evidence="16">
    <location>
        <begin position="504"/>
        <end position="788"/>
    </location>
</feature>
<dbReference type="EMBL" id="UOEF01000301">
    <property type="protein sequence ID" value="VAW00274.1"/>
    <property type="molecule type" value="Genomic_DNA"/>
</dbReference>
<keyword evidence="2" id="KW-0547">Nucleotide-binding</keyword>
<dbReference type="PANTHER" id="PTHR11070:SF2">
    <property type="entry name" value="ATP-DEPENDENT DNA HELICASE SRS2"/>
    <property type="match status" value="1"/>
</dbReference>
<dbReference type="GO" id="GO:0000725">
    <property type="term" value="P:recombinational repair"/>
    <property type="evidence" value="ECO:0007669"/>
    <property type="project" value="TreeGrafter"/>
</dbReference>
<evidence type="ECO:0000256" key="9">
    <source>
        <dbReference type="ARBA" id="ARBA00023204"/>
    </source>
</evidence>
<dbReference type="InterPro" id="IPR027417">
    <property type="entry name" value="P-loop_NTPase"/>
</dbReference>
<name>A0A3B0SUT8_9ZZZZ</name>
<dbReference type="GO" id="GO:0005524">
    <property type="term" value="F:ATP binding"/>
    <property type="evidence" value="ECO:0007669"/>
    <property type="project" value="UniProtKB-KW"/>
</dbReference>
<dbReference type="PROSITE" id="PS51198">
    <property type="entry name" value="UVRD_HELICASE_ATP_BIND"/>
    <property type="match status" value="1"/>
</dbReference>
<comment type="catalytic activity">
    <reaction evidence="11">
        <text>Couples ATP hydrolysis with the unwinding of duplex DNA by translocating in the 3'-5' direction.</text>
        <dbReference type="EC" id="5.6.2.4"/>
    </reaction>
</comment>
<dbReference type="GO" id="GO:0005829">
    <property type="term" value="C:cytosol"/>
    <property type="evidence" value="ECO:0007669"/>
    <property type="project" value="TreeGrafter"/>
</dbReference>
<dbReference type="InterPro" id="IPR000212">
    <property type="entry name" value="DNA_helicase_UvrD/REP"/>
</dbReference>
<dbReference type="Pfam" id="PF13361">
    <property type="entry name" value="UvrD_C"/>
    <property type="match status" value="1"/>
</dbReference>
<keyword evidence="1" id="KW-0540">Nuclease</keyword>
<evidence type="ECO:0000256" key="8">
    <source>
        <dbReference type="ARBA" id="ARBA00023125"/>
    </source>
</evidence>
<comment type="catalytic activity">
    <reaction evidence="13">
        <text>ATP + H2O = ADP + phosphate + H(+)</text>
        <dbReference type="Rhea" id="RHEA:13065"/>
        <dbReference type="ChEBI" id="CHEBI:15377"/>
        <dbReference type="ChEBI" id="CHEBI:15378"/>
        <dbReference type="ChEBI" id="CHEBI:30616"/>
        <dbReference type="ChEBI" id="CHEBI:43474"/>
        <dbReference type="ChEBI" id="CHEBI:456216"/>
        <dbReference type="EC" id="5.6.2.4"/>
    </reaction>
</comment>
<gene>
    <name evidence="17" type="ORF">MNBD_ALPHA04-1358</name>
</gene>
<evidence type="ECO:0000259" key="15">
    <source>
        <dbReference type="PROSITE" id="PS51198"/>
    </source>
</evidence>
<dbReference type="GO" id="GO:0003677">
    <property type="term" value="F:DNA binding"/>
    <property type="evidence" value="ECO:0007669"/>
    <property type="project" value="UniProtKB-KW"/>
</dbReference>
<evidence type="ECO:0000256" key="11">
    <source>
        <dbReference type="ARBA" id="ARBA00034617"/>
    </source>
</evidence>
<evidence type="ECO:0000256" key="5">
    <source>
        <dbReference type="ARBA" id="ARBA00022806"/>
    </source>
</evidence>
<evidence type="ECO:0000259" key="16">
    <source>
        <dbReference type="PROSITE" id="PS51217"/>
    </source>
</evidence>
<protein>
    <recommendedName>
        <fullName evidence="12">DNA 3'-5' helicase</fullName>
        <ecNumber evidence="12">5.6.2.4</ecNumber>
    </recommendedName>
</protein>